<sequence>MERVAISDGTGTIDIRGGSPYGWAVESLLYLGGVAAVLDSTAYEGSIGRLVARAPSLPARPDLVASLRIALATGQLRRPLSATLAPLLGLLANGTYELTGPEKLAEADPWYVLAPEPDQPHWLYEERDDRYLVPTESWPPADTDRIGYYRAAIRTGHRPAAVLLHVASERRYSGYLLDGHHKIAAYEAEEVLPTVVRIARVDPPALTAADLREGFSPPARENRDFRRLVATLPNPA</sequence>
<comment type="caution">
    <text evidence="1">The sequence shown here is derived from an EMBL/GenBank/DDBJ whole genome shotgun (WGS) entry which is preliminary data.</text>
</comment>
<dbReference type="Proteomes" id="UP001501116">
    <property type="component" value="Unassembled WGS sequence"/>
</dbReference>
<name>A0ABN2SDJ9_9PSEU</name>
<proteinExistence type="predicted"/>
<gene>
    <name evidence="1" type="ORF">GCM10009754_72920</name>
</gene>
<dbReference type="RefSeq" id="WP_344429499.1">
    <property type="nucleotide sequence ID" value="NZ_BAAANN010000041.1"/>
</dbReference>
<reference evidence="1 2" key="1">
    <citation type="journal article" date="2019" name="Int. J. Syst. Evol. Microbiol.">
        <title>The Global Catalogue of Microorganisms (GCM) 10K type strain sequencing project: providing services to taxonomists for standard genome sequencing and annotation.</title>
        <authorList>
            <consortium name="The Broad Institute Genomics Platform"/>
            <consortium name="The Broad Institute Genome Sequencing Center for Infectious Disease"/>
            <person name="Wu L."/>
            <person name="Ma J."/>
        </authorList>
    </citation>
    <scope>NUCLEOTIDE SEQUENCE [LARGE SCALE GENOMIC DNA]</scope>
    <source>
        <strain evidence="1 2">JCM 14545</strain>
    </source>
</reference>
<accession>A0ABN2SDJ9</accession>
<evidence type="ECO:0000313" key="2">
    <source>
        <dbReference type="Proteomes" id="UP001501116"/>
    </source>
</evidence>
<protein>
    <submittedName>
        <fullName evidence="1">Uncharacterized protein</fullName>
    </submittedName>
</protein>
<dbReference type="EMBL" id="BAAANN010000041">
    <property type="protein sequence ID" value="GAA1984869.1"/>
    <property type="molecule type" value="Genomic_DNA"/>
</dbReference>
<keyword evidence="2" id="KW-1185">Reference proteome</keyword>
<organism evidence="1 2">
    <name type="scientific">Amycolatopsis minnesotensis</name>
    <dbReference type="NCBI Taxonomy" id="337894"/>
    <lineage>
        <taxon>Bacteria</taxon>
        <taxon>Bacillati</taxon>
        <taxon>Actinomycetota</taxon>
        <taxon>Actinomycetes</taxon>
        <taxon>Pseudonocardiales</taxon>
        <taxon>Pseudonocardiaceae</taxon>
        <taxon>Amycolatopsis</taxon>
    </lineage>
</organism>
<evidence type="ECO:0000313" key="1">
    <source>
        <dbReference type="EMBL" id="GAA1984869.1"/>
    </source>
</evidence>